<dbReference type="PANTHER" id="PTHR11956">
    <property type="entry name" value="ARGINYL-TRNA SYNTHETASE"/>
    <property type="match status" value="1"/>
</dbReference>
<evidence type="ECO:0000256" key="5">
    <source>
        <dbReference type="ARBA" id="ARBA00022840"/>
    </source>
</evidence>
<keyword evidence="3 9" id="KW-0436">Ligase</keyword>
<evidence type="ECO:0000256" key="10">
    <source>
        <dbReference type="RuleBase" id="RU363038"/>
    </source>
</evidence>
<dbReference type="InterPro" id="IPR008909">
    <property type="entry name" value="DALR_anticod-bd"/>
</dbReference>
<evidence type="ECO:0000259" key="12">
    <source>
        <dbReference type="SMART" id="SM01016"/>
    </source>
</evidence>
<evidence type="ECO:0000256" key="2">
    <source>
        <dbReference type="ARBA" id="ARBA00022490"/>
    </source>
</evidence>
<comment type="caution">
    <text evidence="13">The sequence shown here is derived from an EMBL/GenBank/DDBJ whole genome shotgun (WGS) entry which is preliminary data.</text>
</comment>
<proteinExistence type="inferred from homology"/>
<dbReference type="GO" id="GO:0005524">
    <property type="term" value="F:ATP binding"/>
    <property type="evidence" value="ECO:0007669"/>
    <property type="project" value="UniProtKB-UniRule"/>
</dbReference>
<evidence type="ECO:0000256" key="3">
    <source>
        <dbReference type="ARBA" id="ARBA00022598"/>
    </source>
</evidence>
<dbReference type="Pfam" id="PF05746">
    <property type="entry name" value="DALR_1"/>
    <property type="match status" value="1"/>
</dbReference>
<keyword evidence="6 9" id="KW-0648">Protein biosynthesis</keyword>
<keyword evidence="4 9" id="KW-0547">Nucleotide-binding</keyword>
<dbReference type="GO" id="GO:0004814">
    <property type="term" value="F:arginine-tRNA ligase activity"/>
    <property type="evidence" value="ECO:0007669"/>
    <property type="project" value="UniProtKB-UniRule"/>
</dbReference>
<dbReference type="RefSeq" id="WP_131598079.1">
    <property type="nucleotide sequence ID" value="NZ_SJSL01000010.1"/>
</dbReference>
<evidence type="ECO:0000256" key="7">
    <source>
        <dbReference type="ARBA" id="ARBA00023146"/>
    </source>
</evidence>
<feature type="domain" description="Arginyl tRNA synthetase N-terminal" evidence="12">
    <location>
        <begin position="2"/>
        <end position="85"/>
    </location>
</feature>
<comment type="similarity">
    <text evidence="1 9 10">Belongs to the class-I aminoacyl-tRNA synthetase family.</text>
</comment>
<dbReference type="SMART" id="SM00836">
    <property type="entry name" value="DALR_1"/>
    <property type="match status" value="1"/>
</dbReference>
<dbReference type="PROSITE" id="PS00178">
    <property type="entry name" value="AA_TRNA_LIGASE_I"/>
    <property type="match status" value="1"/>
</dbReference>
<dbReference type="SMART" id="SM01016">
    <property type="entry name" value="Arg_tRNA_synt_N"/>
    <property type="match status" value="1"/>
</dbReference>
<accession>A0A4R0N9T8</accession>
<evidence type="ECO:0000256" key="9">
    <source>
        <dbReference type="HAMAP-Rule" id="MF_00123"/>
    </source>
</evidence>
<gene>
    <name evidence="9" type="primary">argS</name>
    <name evidence="13" type="ORF">EZ437_20895</name>
</gene>
<dbReference type="NCBIfam" id="TIGR00456">
    <property type="entry name" value="argS"/>
    <property type="match status" value="1"/>
</dbReference>
<feature type="short sequence motif" description="'HIGH' region" evidence="9">
    <location>
        <begin position="120"/>
        <end position="130"/>
    </location>
</feature>
<keyword evidence="2 9" id="KW-0963">Cytoplasm</keyword>
<comment type="subcellular location">
    <subcellularLocation>
        <location evidence="9">Cytoplasm</location>
    </subcellularLocation>
</comment>
<comment type="subunit">
    <text evidence="9">Monomer.</text>
</comment>
<dbReference type="AlphaFoldDB" id="A0A4R0N9T8"/>
<keyword evidence="14" id="KW-1185">Reference proteome</keyword>
<dbReference type="InterPro" id="IPR036695">
    <property type="entry name" value="Arg-tRNA-synth_N_sf"/>
</dbReference>
<dbReference type="Proteomes" id="UP000293347">
    <property type="component" value="Unassembled WGS sequence"/>
</dbReference>
<dbReference type="PANTHER" id="PTHR11956:SF5">
    <property type="entry name" value="ARGININE--TRNA LIGASE, CYTOPLASMIC"/>
    <property type="match status" value="1"/>
</dbReference>
<dbReference type="SUPFAM" id="SSF55190">
    <property type="entry name" value="Arginyl-tRNA synthetase (ArgRS), N-terminal 'additional' domain"/>
    <property type="match status" value="1"/>
</dbReference>
<dbReference type="SUPFAM" id="SSF52374">
    <property type="entry name" value="Nucleotidylyl transferase"/>
    <property type="match status" value="1"/>
</dbReference>
<protein>
    <recommendedName>
        <fullName evidence="9">Arginine--tRNA ligase</fullName>
        <ecNumber evidence="9">6.1.1.19</ecNumber>
    </recommendedName>
    <alternativeName>
        <fullName evidence="9">Arginyl-tRNA synthetase</fullName>
        <shortName evidence="9">ArgRS</shortName>
    </alternativeName>
</protein>
<dbReference type="Gene3D" id="1.10.730.10">
    <property type="entry name" value="Isoleucyl-tRNA Synthetase, Domain 1"/>
    <property type="match status" value="1"/>
</dbReference>
<dbReference type="FunFam" id="3.40.50.620:FF:000125">
    <property type="entry name" value="Arginine--tRNA ligase"/>
    <property type="match status" value="1"/>
</dbReference>
<dbReference type="PRINTS" id="PR01038">
    <property type="entry name" value="TRNASYNTHARG"/>
</dbReference>
<dbReference type="Pfam" id="PF00750">
    <property type="entry name" value="tRNA-synt_1d"/>
    <property type="match status" value="1"/>
</dbReference>
<keyword evidence="7 9" id="KW-0030">Aminoacyl-tRNA synthetase</keyword>
<dbReference type="Gene3D" id="3.40.50.620">
    <property type="entry name" value="HUPs"/>
    <property type="match status" value="1"/>
</dbReference>
<organism evidence="13 14">
    <name type="scientific">Pedobacter psychroterrae</name>
    <dbReference type="NCBI Taxonomy" id="2530453"/>
    <lineage>
        <taxon>Bacteria</taxon>
        <taxon>Pseudomonadati</taxon>
        <taxon>Bacteroidota</taxon>
        <taxon>Sphingobacteriia</taxon>
        <taxon>Sphingobacteriales</taxon>
        <taxon>Sphingobacteriaceae</taxon>
        <taxon>Pedobacter</taxon>
    </lineage>
</organism>
<dbReference type="GO" id="GO:0006420">
    <property type="term" value="P:arginyl-tRNA aminoacylation"/>
    <property type="evidence" value="ECO:0007669"/>
    <property type="project" value="UniProtKB-UniRule"/>
</dbReference>
<evidence type="ECO:0000256" key="6">
    <source>
        <dbReference type="ARBA" id="ARBA00022917"/>
    </source>
</evidence>
<dbReference type="EC" id="6.1.1.19" evidence="9"/>
<evidence type="ECO:0000256" key="8">
    <source>
        <dbReference type="ARBA" id="ARBA00049339"/>
    </source>
</evidence>
<evidence type="ECO:0000259" key="11">
    <source>
        <dbReference type="SMART" id="SM00836"/>
    </source>
</evidence>
<sequence>MNFIISKALQGIKELYNEEVAEGVINIQDTRKEFEGQVTIVVFPIVRFSKKSPEQTAIDLGNYLVDQLEEVTAFNVVKGFLNLSIADSYWLNLFNTQLLHPDFGTFKPNGKKVMVEYSSPNTNKPLHLGHVRNNLLGYSVAELLKAVGYEVFKVNLVNDRGIHICKSMLAWQKWGNGETPDTAFLKGDHLVGKYYVIFDKEYKKEIELLKAQGQTEDESKKNAPLIQEAQKMLLDWESGNAEVLALWSRMNGWVYDGFEVTYKNLGVDFDKYYYESNTYLLGKGTVEEGLAKGVFFKKPDGSVWIDLTADGLDQKLVLRADGTSVYITQDLGTAEMKYDDFKMDESIYVVGNEQDYHFKVLFLILEKLGKTWAKGLHHLSYGMVDLPSGKMKSREGTVVDADDLIAEMIETARQKTEVLGKVNDFDEEEKANLYYHIGLGALKYFLLKVEPKKRLLFDPSESIDFQGNTGPFIQYTHARIKSLLKKANYHTDQTAVAVITPTEVDMIMLLSKYPQELEAAAEAYSPATLANYLYEVAKIFNKFYHEVPPIIKEEDSQVQQNRLNLCALAGNVIKSGMRLLGIGVPERM</sequence>
<dbReference type="FunFam" id="1.10.730.10:FF:000006">
    <property type="entry name" value="Arginyl-tRNA synthetase 2, mitochondrial"/>
    <property type="match status" value="1"/>
</dbReference>
<dbReference type="OrthoDB" id="9805987at2"/>
<dbReference type="InterPro" id="IPR005148">
    <property type="entry name" value="Arg-tRNA-synth_N"/>
</dbReference>
<keyword evidence="5 9" id="KW-0067">ATP-binding</keyword>
<evidence type="ECO:0000313" key="14">
    <source>
        <dbReference type="Proteomes" id="UP000293347"/>
    </source>
</evidence>
<dbReference type="InterPro" id="IPR001412">
    <property type="entry name" value="aa-tRNA-synth_I_CS"/>
</dbReference>
<feature type="domain" description="DALR anticodon binding" evidence="11">
    <location>
        <begin position="473"/>
        <end position="588"/>
    </location>
</feature>
<dbReference type="InterPro" id="IPR014729">
    <property type="entry name" value="Rossmann-like_a/b/a_fold"/>
</dbReference>
<dbReference type="InterPro" id="IPR001278">
    <property type="entry name" value="Arg-tRNA-ligase"/>
</dbReference>
<evidence type="ECO:0000256" key="1">
    <source>
        <dbReference type="ARBA" id="ARBA00005594"/>
    </source>
</evidence>
<dbReference type="HAMAP" id="MF_00123">
    <property type="entry name" value="Arg_tRNA_synth"/>
    <property type="match status" value="1"/>
</dbReference>
<dbReference type="GO" id="GO:0005737">
    <property type="term" value="C:cytoplasm"/>
    <property type="evidence" value="ECO:0007669"/>
    <property type="project" value="UniProtKB-SubCell"/>
</dbReference>
<evidence type="ECO:0000256" key="4">
    <source>
        <dbReference type="ARBA" id="ARBA00022741"/>
    </source>
</evidence>
<dbReference type="InterPro" id="IPR009080">
    <property type="entry name" value="tRNAsynth_Ia_anticodon-bd"/>
</dbReference>
<comment type="catalytic activity">
    <reaction evidence="8 9">
        <text>tRNA(Arg) + L-arginine + ATP = L-arginyl-tRNA(Arg) + AMP + diphosphate</text>
        <dbReference type="Rhea" id="RHEA:20301"/>
        <dbReference type="Rhea" id="RHEA-COMP:9658"/>
        <dbReference type="Rhea" id="RHEA-COMP:9673"/>
        <dbReference type="ChEBI" id="CHEBI:30616"/>
        <dbReference type="ChEBI" id="CHEBI:32682"/>
        <dbReference type="ChEBI" id="CHEBI:33019"/>
        <dbReference type="ChEBI" id="CHEBI:78442"/>
        <dbReference type="ChEBI" id="CHEBI:78513"/>
        <dbReference type="ChEBI" id="CHEBI:456215"/>
        <dbReference type="EC" id="6.1.1.19"/>
    </reaction>
</comment>
<reference evidence="13 14" key="1">
    <citation type="submission" date="2019-02" db="EMBL/GenBank/DDBJ databases">
        <title>Pedobacter sp. RP-1-14 sp. nov., isolated from Arctic soil.</title>
        <authorList>
            <person name="Dahal R.H."/>
        </authorList>
    </citation>
    <scope>NUCLEOTIDE SEQUENCE [LARGE SCALE GENOMIC DNA]</scope>
    <source>
        <strain evidence="13 14">RP-1-14</strain>
    </source>
</reference>
<name>A0A4R0N9T8_9SPHI</name>
<dbReference type="SUPFAM" id="SSF47323">
    <property type="entry name" value="Anticodon-binding domain of a subclass of class I aminoacyl-tRNA synthetases"/>
    <property type="match status" value="1"/>
</dbReference>
<dbReference type="InterPro" id="IPR035684">
    <property type="entry name" value="ArgRS_core"/>
</dbReference>
<dbReference type="EMBL" id="SJSL01000010">
    <property type="protein sequence ID" value="TCC96845.1"/>
    <property type="molecule type" value="Genomic_DNA"/>
</dbReference>
<evidence type="ECO:0000313" key="13">
    <source>
        <dbReference type="EMBL" id="TCC96845.1"/>
    </source>
</evidence>